<reference evidence="2" key="1">
    <citation type="submission" date="2019-09" db="EMBL/GenBank/DDBJ databases">
        <title>Draft genome information of white flower Hibiscus syriacus.</title>
        <authorList>
            <person name="Kim Y.-M."/>
        </authorList>
    </citation>
    <scope>NUCLEOTIDE SEQUENCE [LARGE SCALE GENOMIC DNA]</scope>
    <source>
        <strain evidence="2">YM2019G1</strain>
    </source>
</reference>
<dbReference type="NCBIfam" id="TIGR01640">
    <property type="entry name" value="F_box_assoc_1"/>
    <property type="match status" value="1"/>
</dbReference>
<dbReference type="InterPro" id="IPR003616">
    <property type="entry name" value="Post-SET_dom"/>
</dbReference>
<dbReference type="InterPro" id="IPR013187">
    <property type="entry name" value="F-box-assoc_dom_typ3"/>
</dbReference>
<organism evidence="2 3">
    <name type="scientific">Hibiscus syriacus</name>
    <name type="common">Rose of Sharon</name>
    <dbReference type="NCBI Taxonomy" id="106335"/>
    <lineage>
        <taxon>Eukaryota</taxon>
        <taxon>Viridiplantae</taxon>
        <taxon>Streptophyta</taxon>
        <taxon>Embryophyta</taxon>
        <taxon>Tracheophyta</taxon>
        <taxon>Spermatophyta</taxon>
        <taxon>Magnoliopsida</taxon>
        <taxon>eudicotyledons</taxon>
        <taxon>Gunneridae</taxon>
        <taxon>Pentapetalae</taxon>
        <taxon>rosids</taxon>
        <taxon>malvids</taxon>
        <taxon>Malvales</taxon>
        <taxon>Malvaceae</taxon>
        <taxon>Malvoideae</taxon>
        <taxon>Hibiscus</taxon>
    </lineage>
</organism>
<evidence type="ECO:0000313" key="3">
    <source>
        <dbReference type="Proteomes" id="UP000436088"/>
    </source>
</evidence>
<dbReference type="AlphaFoldDB" id="A0A6A2ZGZ1"/>
<dbReference type="PANTHER" id="PTHR31672">
    <property type="entry name" value="BNACNNG10540D PROTEIN"/>
    <property type="match status" value="1"/>
</dbReference>
<keyword evidence="3" id="KW-1185">Reference proteome</keyword>
<comment type="caution">
    <text evidence="2">The sequence shown here is derived from an EMBL/GenBank/DDBJ whole genome shotgun (WGS) entry which is preliminary data.</text>
</comment>
<dbReference type="InterPro" id="IPR017451">
    <property type="entry name" value="F-box-assoc_interact_dom"/>
</dbReference>
<name>A0A6A2ZGZ1_HIBSY</name>
<gene>
    <name evidence="2" type="ORF">F3Y22_tig00110893pilonHSYRG00642</name>
</gene>
<dbReference type="PROSITE" id="PS50868">
    <property type="entry name" value="POST_SET"/>
    <property type="match status" value="1"/>
</dbReference>
<sequence length="307" mass="35455">MEEIRLLKKGQSAANMMHRLPREVIVNIPSRLPFSSFKHLDEAAGNDPSFILESNWLIPDQLYFIDFFDNSEGKVISKKLQAINSPTNPMFLIDSCNGLLCMHDPSRRIFICNPFTRLYIELPKLVKYPSLVGHLVYGFHQTTKEYKAEVQILTIGSPCWRNLGTIPYRFILSKPKALVHWRFRWLSKPKKHTTATLLISFDLDTERFQEVPKPDCRCGSDKCFGQLMVVRGCLSAIAFHDNYGERLENWVMKEYGVKQSWIKEFSIGAYCLPTTLMQQEIIQSNAYLRPNLSVRFLTVLKSGEILL</sequence>
<proteinExistence type="predicted"/>
<evidence type="ECO:0000313" key="2">
    <source>
        <dbReference type="EMBL" id="KAE8690860.1"/>
    </source>
</evidence>
<dbReference type="Pfam" id="PF08268">
    <property type="entry name" value="FBA_3"/>
    <property type="match status" value="1"/>
</dbReference>
<dbReference type="Proteomes" id="UP000436088">
    <property type="component" value="Unassembled WGS sequence"/>
</dbReference>
<feature type="domain" description="Post-SET" evidence="1">
    <location>
        <begin position="212"/>
        <end position="228"/>
    </location>
</feature>
<dbReference type="EMBL" id="VEPZ02001150">
    <property type="protein sequence ID" value="KAE8690860.1"/>
    <property type="molecule type" value="Genomic_DNA"/>
</dbReference>
<accession>A0A6A2ZGZ1</accession>
<dbReference type="InterPro" id="IPR050796">
    <property type="entry name" value="SCF_F-box_component"/>
</dbReference>
<evidence type="ECO:0000259" key="1">
    <source>
        <dbReference type="PROSITE" id="PS50868"/>
    </source>
</evidence>
<dbReference type="PANTHER" id="PTHR31672:SF13">
    <property type="entry name" value="F-BOX PROTEIN CPR30-LIKE"/>
    <property type="match status" value="1"/>
</dbReference>
<protein>
    <recommendedName>
        <fullName evidence="1">Post-SET domain-containing protein</fullName>
    </recommendedName>
</protein>